<gene>
    <name evidence="2" type="ORF">GBA65_06010</name>
</gene>
<name>A0A6G8PVC3_9ACTN</name>
<dbReference type="Proteomes" id="UP000502706">
    <property type="component" value="Chromosome"/>
</dbReference>
<dbReference type="EMBL" id="CP045121">
    <property type="protein sequence ID" value="QIN78135.1"/>
    <property type="molecule type" value="Genomic_DNA"/>
</dbReference>
<protein>
    <recommendedName>
        <fullName evidence="4">ParB/Sulfiredoxin domain-containing protein</fullName>
    </recommendedName>
</protein>
<dbReference type="RefSeq" id="WP_166395811.1">
    <property type="nucleotide sequence ID" value="NZ_CP045121.1"/>
</dbReference>
<reference evidence="2 3" key="1">
    <citation type="submission" date="2019-10" db="EMBL/GenBank/DDBJ databases">
        <title>Rubrobacter sp nov SCSIO 52915 isolated from a deep-sea sediment in the South China Sea.</title>
        <authorList>
            <person name="Chen R.W."/>
        </authorList>
    </citation>
    <scope>NUCLEOTIDE SEQUENCE [LARGE SCALE GENOMIC DNA]</scope>
    <source>
        <strain evidence="2 3">SCSIO 52915</strain>
    </source>
</reference>
<evidence type="ECO:0000313" key="2">
    <source>
        <dbReference type="EMBL" id="QIN78135.1"/>
    </source>
</evidence>
<keyword evidence="3" id="KW-1185">Reference proteome</keyword>
<evidence type="ECO:0000313" key="3">
    <source>
        <dbReference type="Proteomes" id="UP000502706"/>
    </source>
</evidence>
<proteinExistence type="predicted"/>
<dbReference type="KEGG" id="rmar:GBA65_06010"/>
<dbReference type="AlphaFoldDB" id="A0A6G8PVC3"/>
<organism evidence="2 3">
    <name type="scientific">Rubrobacter marinus</name>
    <dbReference type="NCBI Taxonomy" id="2653852"/>
    <lineage>
        <taxon>Bacteria</taxon>
        <taxon>Bacillati</taxon>
        <taxon>Actinomycetota</taxon>
        <taxon>Rubrobacteria</taxon>
        <taxon>Rubrobacterales</taxon>
        <taxon>Rubrobacteraceae</taxon>
        <taxon>Rubrobacter</taxon>
    </lineage>
</organism>
<feature type="region of interest" description="Disordered" evidence="1">
    <location>
        <begin position="153"/>
        <end position="173"/>
    </location>
</feature>
<sequence>MVAMVDFMSLEEQVDKDFTVARRRAWLRGLVRRVWGKAGGGKLLAFQEMRRSLGASGGIARGRSTVELERIVGSDGKSDWFDERFMPLRGLSRERWKRIDRALRLGAELPPVSLYKLGDAYFVRDGHHRVSVARFHGAEWIDAEVTEFWSPRAPEAPAPAREHPTGAATALAL</sequence>
<evidence type="ECO:0000256" key="1">
    <source>
        <dbReference type="SAM" id="MobiDB-lite"/>
    </source>
</evidence>
<evidence type="ECO:0008006" key="4">
    <source>
        <dbReference type="Google" id="ProtNLM"/>
    </source>
</evidence>
<accession>A0A6G8PVC3</accession>
<dbReference type="InterPro" id="IPR036086">
    <property type="entry name" value="ParB/Sulfiredoxin_sf"/>
</dbReference>
<dbReference type="SUPFAM" id="SSF110849">
    <property type="entry name" value="ParB/Sulfiredoxin"/>
    <property type="match status" value="1"/>
</dbReference>